<proteinExistence type="predicted"/>
<sequence>MSGCFQPSNHTAASRPCLRVLGNLFPRRTMSPYARPSIGSSPRTPKRARPRRSPNRSVALDKSAQVFSRLVYSALVALSVGHP</sequence>
<evidence type="ECO:0000256" key="1">
    <source>
        <dbReference type="SAM" id="MobiDB-lite"/>
    </source>
</evidence>
<dbReference type="AlphaFoldDB" id="A0AAN8ZXV3"/>
<dbReference type="EMBL" id="JAXCGZ010018579">
    <property type="protein sequence ID" value="KAK7067389.1"/>
    <property type="molecule type" value="Genomic_DNA"/>
</dbReference>
<gene>
    <name evidence="2" type="ORF">SK128_019711</name>
</gene>
<keyword evidence="3" id="KW-1185">Reference proteome</keyword>
<name>A0AAN8ZXV3_HALRR</name>
<evidence type="ECO:0000313" key="2">
    <source>
        <dbReference type="EMBL" id="KAK7067389.1"/>
    </source>
</evidence>
<feature type="compositionally biased region" description="Basic residues" evidence="1">
    <location>
        <begin position="44"/>
        <end position="54"/>
    </location>
</feature>
<dbReference type="Proteomes" id="UP001381693">
    <property type="component" value="Unassembled WGS sequence"/>
</dbReference>
<accession>A0AAN8ZXV3</accession>
<protein>
    <submittedName>
        <fullName evidence="2">Uncharacterized protein</fullName>
    </submittedName>
</protein>
<comment type="caution">
    <text evidence="2">The sequence shown here is derived from an EMBL/GenBank/DDBJ whole genome shotgun (WGS) entry which is preliminary data.</text>
</comment>
<reference evidence="2 3" key="1">
    <citation type="submission" date="2023-11" db="EMBL/GenBank/DDBJ databases">
        <title>Halocaridina rubra genome assembly.</title>
        <authorList>
            <person name="Smith C."/>
        </authorList>
    </citation>
    <scope>NUCLEOTIDE SEQUENCE [LARGE SCALE GENOMIC DNA]</scope>
    <source>
        <strain evidence="2">EP-1</strain>
        <tissue evidence="2">Whole</tissue>
    </source>
</reference>
<organism evidence="2 3">
    <name type="scientific">Halocaridina rubra</name>
    <name type="common">Hawaiian red shrimp</name>
    <dbReference type="NCBI Taxonomy" id="373956"/>
    <lineage>
        <taxon>Eukaryota</taxon>
        <taxon>Metazoa</taxon>
        <taxon>Ecdysozoa</taxon>
        <taxon>Arthropoda</taxon>
        <taxon>Crustacea</taxon>
        <taxon>Multicrustacea</taxon>
        <taxon>Malacostraca</taxon>
        <taxon>Eumalacostraca</taxon>
        <taxon>Eucarida</taxon>
        <taxon>Decapoda</taxon>
        <taxon>Pleocyemata</taxon>
        <taxon>Caridea</taxon>
        <taxon>Atyoidea</taxon>
        <taxon>Atyidae</taxon>
        <taxon>Halocaridina</taxon>
    </lineage>
</organism>
<feature type="region of interest" description="Disordered" evidence="1">
    <location>
        <begin position="31"/>
        <end position="60"/>
    </location>
</feature>
<evidence type="ECO:0000313" key="3">
    <source>
        <dbReference type="Proteomes" id="UP001381693"/>
    </source>
</evidence>